<dbReference type="OrthoDB" id="8637570at2"/>
<reference evidence="1 2" key="1">
    <citation type="submission" date="2014-08" db="EMBL/GenBank/DDBJ databases">
        <title>Draft genome sequence of a novel L-asparaginase producing marine bacterium, Halomonas campaniensis.</title>
        <authorList>
            <person name="Sundarakrishnan B."/>
            <person name="Moushumi Priya A."/>
            <person name="Raman G."/>
            <person name="Sakthivel N."/>
            <person name="Park S."/>
            <person name="Jayachandran S."/>
        </authorList>
    </citation>
    <scope>NUCLEOTIDE SEQUENCE [LARGE SCALE GENOMIC DNA]</scope>
    <source>
        <strain evidence="1 2">SK03</strain>
    </source>
</reference>
<evidence type="ECO:0000313" key="1">
    <source>
        <dbReference type="EMBL" id="OWV31250.1"/>
    </source>
</evidence>
<dbReference type="Gene3D" id="1.10.10.10">
    <property type="entry name" value="Winged helix-like DNA-binding domain superfamily/Winged helix DNA-binding domain"/>
    <property type="match status" value="1"/>
</dbReference>
<dbReference type="Proteomes" id="UP000197334">
    <property type="component" value="Unassembled WGS sequence"/>
</dbReference>
<dbReference type="EMBL" id="JPUA01000004">
    <property type="protein sequence ID" value="OWV31250.1"/>
    <property type="molecule type" value="Genomic_DNA"/>
</dbReference>
<protein>
    <submittedName>
        <fullName evidence="1">Uncharacterized protein</fullName>
    </submittedName>
</protein>
<comment type="caution">
    <text evidence="1">The sequence shown here is derived from an EMBL/GenBank/DDBJ whole genome shotgun (WGS) entry which is preliminary data.</text>
</comment>
<organism evidence="1 2">
    <name type="scientific">Halomonas campaniensis</name>
    <dbReference type="NCBI Taxonomy" id="213554"/>
    <lineage>
        <taxon>Bacteria</taxon>
        <taxon>Pseudomonadati</taxon>
        <taxon>Pseudomonadota</taxon>
        <taxon>Gammaproteobacteria</taxon>
        <taxon>Oceanospirillales</taxon>
        <taxon>Halomonadaceae</taxon>
        <taxon>Halomonas</taxon>
    </lineage>
</organism>
<sequence length="200" mass="21735">MKDVLIKVSTITILSSFLIVGCSSKDDASVSNFESVIADYYAAQDTPATCVGGELDSFPYQIPRNYINISDVSLEDRIAALADAGLIEQVGPNHYGITEVGQSAFNPDEGFCFGTIKVAEVTNFTEPSSNGAYTISRVNYTIEVADRPEWSKSSQLVDTFALSDDGLITAGFLSRNDNPERKSIVLVKTNNGWVTEHDMN</sequence>
<dbReference type="InterPro" id="IPR036388">
    <property type="entry name" value="WH-like_DNA-bd_sf"/>
</dbReference>
<proteinExistence type="predicted"/>
<accession>A0A246S4V0</accession>
<gene>
    <name evidence="1" type="ORF">JI62_02570</name>
</gene>
<evidence type="ECO:0000313" key="2">
    <source>
        <dbReference type="Proteomes" id="UP000197334"/>
    </source>
</evidence>
<name>A0A246S4V0_9GAMM</name>
<dbReference type="AlphaFoldDB" id="A0A246S4V0"/>
<keyword evidence="2" id="KW-1185">Reference proteome</keyword>
<dbReference type="PROSITE" id="PS51257">
    <property type="entry name" value="PROKAR_LIPOPROTEIN"/>
    <property type="match status" value="1"/>
</dbReference>
<dbReference type="RefSeq" id="WP_088698678.1">
    <property type="nucleotide sequence ID" value="NZ_JPUA01000004.1"/>
</dbReference>